<dbReference type="Proteomes" id="UP000315783">
    <property type="component" value="Unassembled WGS sequence"/>
</dbReference>
<comment type="caution">
    <text evidence="1">The sequence shown here is derived from an EMBL/GenBank/DDBJ whole genome shotgun (WGS) entry which is preliminary data.</text>
</comment>
<reference evidence="1 2" key="1">
    <citation type="journal article" date="2019" name="Appl. Microbiol. Biotechnol.">
        <title>Genome sequence of Isaria javanica and comparative genome analysis insights into family S53 peptidase evolution in fungal entomopathogens.</title>
        <authorList>
            <person name="Lin R."/>
            <person name="Zhang X."/>
            <person name="Xin B."/>
            <person name="Zou M."/>
            <person name="Gao Y."/>
            <person name="Qin F."/>
            <person name="Hu Q."/>
            <person name="Xie B."/>
            <person name="Cheng X."/>
        </authorList>
    </citation>
    <scope>NUCLEOTIDE SEQUENCE [LARGE SCALE GENOMIC DNA]</scope>
    <source>
        <strain evidence="1 2">IJ1G</strain>
    </source>
</reference>
<name>A0A545V054_9HYPO</name>
<organism evidence="1 2">
    <name type="scientific">Cordyceps javanica</name>
    <dbReference type="NCBI Taxonomy" id="43265"/>
    <lineage>
        <taxon>Eukaryota</taxon>
        <taxon>Fungi</taxon>
        <taxon>Dikarya</taxon>
        <taxon>Ascomycota</taxon>
        <taxon>Pezizomycotina</taxon>
        <taxon>Sordariomycetes</taxon>
        <taxon>Hypocreomycetidae</taxon>
        <taxon>Hypocreales</taxon>
        <taxon>Cordycipitaceae</taxon>
        <taxon>Cordyceps</taxon>
    </lineage>
</organism>
<dbReference type="EMBL" id="SPUK01000008">
    <property type="protein sequence ID" value="TQV95083.1"/>
    <property type="molecule type" value="Genomic_DNA"/>
</dbReference>
<evidence type="ECO:0000313" key="2">
    <source>
        <dbReference type="Proteomes" id="UP000315783"/>
    </source>
</evidence>
<keyword evidence="2" id="KW-1185">Reference proteome</keyword>
<protein>
    <submittedName>
        <fullName evidence="1">Uncharacterized protein</fullName>
    </submittedName>
</protein>
<evidence type="ECO:0000313" key="1">
    <source>
        <dbReference type="EMBL" id="TQV95083.1"/>
    </source>
</evidence>
<accession>A0A545V054</accession>
<sequence>MARTEKSRSLNLASPLACLPDPAKTFFDGRRSRGALPSCSADCGAMPRTRATFGHATLLPGWGSLLMRTAAGRGEGERALH</sequence>
<dbReference type="AlphaFoldDB" id="A0A545V054"/>
<gene>
    <name evidence="1" type="ORF">IF1G_06070</name>
</gene>
<proteinExistence type="predicted"/>